<dbReference type="EMBL" id="JAUSUC010000012">
    <property type="protein sequence ID" value="MDQ0214953.1"/>
    <property type="molecule type" value="Genomic_DNA"/>
</dbReference>
<dbReference type="Pfam" id="PF02623">
    <property type="entry name" value="FliW"/>
    <property type="match status" value="1"/>
</dbReference>
<dbReference type="AlphaFoldDB" id="A0AAJ1WJ04"/>
<evidence type="ECO:0000256" key="4">
    <source>
        <dbReference type="HAMAP-Rule" id="MF_01185"/>
    </source>
</evidence>
<comment type="subunit">
    <text evidence="4">Interacts with translational regulator CsrA and flagellin(s).</text>
</comment>
<keyword evidence="5" id="KW-0966">Cell projection</keyword>
<dbReference type="GO" id="GO:0044780">
    <property type="term" value="P:bacterial-type flagellum assembly"/>
    <property type="evidence" value="ECO:0007669"/>
    <property type="project" value="UniProtKB-UniRule"/>
</dbReference>
<dbReference type="GO" id="GO:0005737">
    <property type="term" value="C:cytoplasm"/>
    <property type="evidence" value="ECO:0007669"/>
    <property type="project" value="UniProtKB-SubCell"/>
</dbReference>
<comment type="caution">
    <text evidence="5">The sequence shown here is derived from an EMBL/GenBank/DDBJ whole genome shotgun (WGS) entry which is preliminary data.</text>
</comment>
<keyword evidence="3 4" id="KW-0810">Translation regulation</keyword>
<evidence type="ECO:0000313" key="6">
    <source>
        <dbReference type="Proteomes" id="UP001237207"/>
    </source>
</evidence>
<accession>A0AAJ1WJ04</accession>
<dbReference type="PANTHER" id="PTHR39190">
    <property type="entry name" value="FLAGELLAR ASSEMBLY FACTOR FLIW"/>
    <property type="match status" value="1"/>
</dbReference>
<protein>
    <recommendedName>
        <fullName evidence="4">Flagellar assembly factor FliW</fullName>
    </recommendedName>
</protein>
<dbReference type="GO" id="GO:0006417">
    <property type="term" value="P:regulation of translation"/>
    <property type="evidence" value="ECO:0007669"/>
    <property type="project" value="UniProtKB-KW"/>
</dbReference>
<keyword evidence="1 4" id="KW-0963">Cytoplasm</keyword>
<evidence type="ECO:0000256" key="3">
    <source>
        <dbReference type="ARBA" id="ARBA00022845"/>
    </source>
</evidence>
<dbReference type="InterPro" id="IPR024046">
    <property type="entry name" value="Flagellar_assmbl_FliW_dom_sf"/>
</dbReference>
<dbReference type="HAMAP" id="MF_01185">
    <property type="entry name" value="FliW"/>
    <property type="match status" value="1"/>
</dbReference>
<dbReference type="InterPro" id="IPR003775">
    <property type="entry name" value="Flagellar_assembly_factor_FliW"/>
</dbReference>
<keyword evidence="5" id="KW-0282">Flagellum</keyword>
<dbReference type="SUPFAM" id="SSF141457">
    <property type="entry name" value="BH3618-like"/>
    <property type="match status" value="1"/>
</dbReference>
<dbReference type="Gene3D" id="2.30.290.10">
    <property type="entry name" value="BH3618-like"/>
    <property type="match status" value="1"/>
</dbReference>
<proteinExistence type="inferred from homology"/>
<dbReference type="NCBIfam" id="NF009793">
    <property type="entry name" value="PRK13285.1-1"/>
    <property type="match status" value="1"/>
</dbReference>
<sequence>MKIQTKYHGKVEITEQDIWTFENGIPGFQDEKQFTILQFPDNDVFFILQSIQTATLGFVITNPFQFFKEYDIKIDDNTIEQLQIEKETDVLVYTILTVQDPFANTTANLQAPLIMNKNNQKAKQLILTDSQYKTRHKILQKG</sequence>
<dbReference type="Proteomes" id="UP001237207">
    <property type="component" value="Unassembled WGS sequence"/>
</dbReference>
<comment type="similarity">
    <text evidence="4">Belongs to the FliW family.</text>
</comment>
<evidence type="ECO:0000313" key="5">
    <source>
        <dbReference type="EMBL" id="MDQ0214953.1"/>
    </source>
</evidence>
<keyword evidence="5" id="KW-0969">Cilium</keyword>
<keyword evidence="2 4" id="KW-1005">Bacterial flagellum biogenesis</keyword>
<dbReference type="PANTHER" id="PTHR39190:SF1">
    <property type="entry name" value="FLAGELLAR ASSEMBLY FACTOR FLIW"/>
    <property type="match status" value="1"/>
</dbReference>
<keyword evidence="4" id="KW-0143">Chaperone</keyword>
<comment type="function">
    <text evidence="4">Acts as an anti-CsrA protein, binds CsrA and prevents it from repressing translation of its target genes, one of which is flagellin. Binds to flagellin and participates in the assembly of the flagellum.</text>
</comment>
<evidence type="ECO:0000256" key="2">
    <source>
        <dbReference type="ARBA" id="ARBA00022795"/>
    </source>
</evidence>
<dbReference type="RefSeq" id="WP_307256947.1">
    <property type="nucleotide sequence ID" value="NZ_JAUSUC010000012.1"/>
</dbReference>
<evidence type="ECO:0000256" key="1">
    <source>
        <dbReference type="ARBA" id="ARBA00022490"/>
    </source>
</evidence>
<keyword evidence="6" id="KW-1185">Reference proteome</keyword>
<comment type="subcellular location">
    <subcellularLocation>
        <location evidence="4">Cytoplasm</location>
    </subcellularLocation>
</comment>
<reference evidence="5" key="1">
    <citation type="submission" date="2023-07" db="EMBL/GenBank/DDBJ databases">
        <title>Genomic Encyclopedia of Type Strains, Phase IV (KMG-IV): sequencing the most valuable type-strain genomes for metagenomic binning, comparative biology and taxonomic classification.</title>
        <authorList>
            <person name="Goeker M."/>
        </authorList>
    </citation>
    <scope>NUCLEOTIDE SEQUENCE</scope>
    <source>
        <strain evidence="5">DSM 23947</strain>
    </source>
</reference>
<gene>
    <name evidence="4" type="primary">fliW</name>
    <name evidence="5" type="ORF">J2S13_001352</name>
</gene>
<name>A0AAJ1WJ04_9BACI</name>
<organism evidence="5 6">
    <name type="scientific">Oikeobacillus pervagus</name>
    <dbReference type="NCBI Taxonomy" id="1325931"/>
    <lineage>
        <taxon>Bacteria</taxon>
        <taxon>Bacillati</taxon>
        <taxon>Bacillota</taxon>
        <taxon>Bacilli</taxon>
        <taxon>Bacillales</taxon>
        <taxon>Bacillaceae</taxon>
        <taxon>Oikeobacillus</taxon>
    </lineage>
</organism>